<organism evidence="1 2">
    <name type="scientific">Rhamnusium bicolor</name>
    <dbReference type="NCBI Taxonomy" id="1586634"/>
    <lineage>
        <taxon>Eukaryota</taxon>
        <taxon>Metazoa</taxon>
        <taxon>Ecdysozoa</taxon>
        <taxon>Arthropoda</taxon>
        <taxon>Hexapoda</taxon>
        <taxon>Insecta</taxon>
        <taxon>Pterygota</taxon>
        <taxon>Neoptera</taxon>
        <taxon>Endopterygota</taxon>
        <taxon>Coleoptera</taxon>
        <taxon>Polyphaga</taxon>
        <taxon>Cucujiformia</taxon>
        <taxon>Chrysomeloidea</taxon>
        <taxon>Cerambycidae</taxon>
        <taxon>Lepturinae</taxon>
        <taxon>Rhagiini</taxon>
        <taxon>Rhamnusium</taxon>
    </lineage>
</organism>
<keyword evidence="2" id="KW-1185">Reference proteome</keyword>
<accession>A0AAV8XJD9</accession>
<gene>
    <name evidence="1" type="ORF">NQ314_011357</name>
</gene>
<evidence type="ECO:0000313" key="1">
    <source>
        <dbReference type="EMBL" id="KAJ8938760.1"/>
    </source>
</evidence>
<dbReference type="PANTHER" id="PTHR33936:SF24">
    <property type="entry name" value="C2H2-TYPE DOMAIN-CONTAINING PROTEIN"/>
    <property type="match status" value="1"/>
</dbReference>
<sequence length="216" mass="25203">MNQTIVTRVIVVKTLLTKNKSCNNEHIQEGCKKCPMCNLFTKFKGDLIKHLLERHDVSAFRISETDFTLWKNEIEKQNNCSFIKEYMKSQKVAYICNRSGYYILQTENRTRTLKTQGTNKINAYYPAGIPVQIELSGRYIVNYIKTHVVHKCDLGHLFLTTPDRKLLAGNSLQKIPFHVTLDEIRDSIKKTVLTRVYFVTKKDLYNTGRCFNRQTQ</sequence>
<dbReference type="InterPro" id="IPR052797">
    <property type="entry name" value="RegFact_GeneExpr_CellDeath"/>
</dbReference>
<dbReference type="Proteomes" id="UP001162156">
    <property type="component" value="Unassembled WGS sequence"/>
</dbReference>
<name>A0AAV8XJD9_9CUCU</name>
<dbReference type="EMBL" id="JANEYF010003158">
    <property type="protein sequence ID" value="KAJ8938760.1"/>
    <property type="molecule type" value="Genomic_DNA"/>
</dbReference>
<protein>
    <submittedName>
        <fullName evidence="1">Uncharacterized protein</fullName>
    </submittedName>
</protein>
<proteinExistence type="predicted"/>
<evidence type="ECO:0000313" key="2">
    <source>
        <dbReference type="Proteomes" id="UP001162156"/>
    </source>
</evidence>
<dbReference type="PANTHER" id="PTHR33936">
    <property type="entry name" value="PROTEIN CBG17840"/>
    <property type="match status" value="1"/>
</dbReference>
<reference evidence="1" key="1">
    <citation type="journal article" date="2023" name="Insect Mol. Biol.">
        <title>Genome sequencing provides insights into the evolution of gene families encoding plant cell wall-degrading enzymes in longhorned beetles.</title>
        <authorList>
            <person name="Shin N.R."/>
            <person name="Okamura Y."/>
            <person name="Kirsch R."/>
            <person name="Pauchet Y."/>
        </authorList>
    </citation>
    <scope>NUCLEOTIDE SEQUENCE</scope>
    <source>
        <strain evidence="1">RBIC_L_NR</strain>
    </source>
</reference>
<dbReference type="AlphaFoldDB" id="A0AAV8XJD9"/>
<comment type="caution">
    <text evidence="1">The sequence shown here is derived from an EMBL/GenBank/DDBJ whole genome shotgun (WGS) entry which is preliminary data.</text>
</comment>